<reference evidence="1 2" key="1">
    <citation type="journal article" date="2016" name="Int. J. Syst. Evol. Microbiol.">
        <title>Pseudaminobacter manganicus sp. nov., isolated from sludge of a manganese mine.</title>
        <authorList>
            <person name="Li J."/>
            <person name="Huang J."/>
            <person name="Liao S."/>
            <person name="Wang G."/>
        </authorList>
    </citation>
    <scope>NUCLEOTIDE SEQUENCE [LARGE SCALE GENOMIC DNA]</scope>
    <source>
        <strain evidence="1 2">JH-7</strain>
    </source>
</reference>
<dbReference type="NCBIfam" id="NF004347">
    <property type="entry name" value="PRK05728.1-4"/>
    <property type="match status" value="1"/>
</dbReference>
<dbReference type="OrthoDB" id="9795973at2"/>
<dbReference type="PANTHER" id="PTHR38767:SF1">
    <property type="entry name" value="DNA POLYMERASE III SUBUNIT CHI"/>
    <property type="match status" value="1"/>
</dbReference>
<dbReference type="GO" id="GO:0006260">
    <property type="term" value="P:DNA replication"/>
    <property type="evidence" value="ECO:0007669"/>
    <property type="project" value="InterPro"/>
</dbReference>
<dbReference type="SUPFAM" id="SSF102400">
    <property type="entry name" value="DNA polymerase III chi subunit"/>
    <property type="match status" value="1"/>
</dbReference>
<dbReference type="Proteomes" id="UP000191905">
    <property type="component" value="Unassembled WGS sequence"/>
</dbReference>
<dbReference type="STRING" id="1873176.BFN67_09695"/>
<sequence>MTEVLFYHLSESTLEDALPGLLERSIGRGWRVVVQTGTDERRDALDQHLWTFRDDSFLAHGIDREPFCEDQPVLLTTGLENRNGAQIRFLVDGAAPPDLNVYERAVFLFDGHDTPQVEAARGHWTAAKEAGHAITYWQQTPDRRWERRA</sequence>
<comment type="caution">
    <text evidence="1">The sequence shown here is derived from an EMBL/GenBank/DDBJ whole genome shotgun (WGS) entry which is preliminary data.</text>
</comment>
<evidence type="ECO:0000313" key="2">
    <source>
        <dbReference type="Proteomes" id="UP000191905"/>
    </source>
</evidence>
<dbReference type="GO" id="GO:0003887">
    <property type="term" value="F:DNA-directed DNA polymerase activity"/>
    <property type="evidence" value="ECO:0007669"/>
    <property type="project" value="InterPro"/>
</dbReference>
<dbReference type="AlphaFoldDB" id="A0A1V8RJ64"/>
<protein>
    <submittedName>
        <fullName evidence="1">DNA polymerase III subunit chi</fullName>
    </submittedName>
</protein>
<proteinExistence type="predicted"/>
<dbReference type="Pfam" id="PF04364">
    <property type="entry name" value="DNA_pol3_chi"/>
    <property type="match status" value="1"/>
</dbReference>
<dbReference type="GO" id="GO:0003677">
    <property type="term" value="F:DNA binding"/>
    <property type="evidence" value="ECO:0007669"/>
    <property type="project" value="InterPro"/>
</dbReference>
<evidence type="ECO:0000313" key="1">
    <source>
        <dbReference type="EMBL" id="OQM73252.1"/>
    </source>
</evidence>
<dbReference type="EMBL" id="MDET01000060">
    <property type="protein sequence ID" value="OQM73252.1"/>
    <property type="molecule type" value="Genomic_DNA"/>
</dbReference>
<accession>A0A1V8RJ64</accession>
<dbReference type="InterPro" id="IPR007459">
    <property type="entry name" value="DNA_pol3_chi"/>
</dbReference>
<gene>
    <name evidence="1" type="ORF">BFN67_09695</name>
</gene>
<dbReference type="Gene3D" id="3.40.50.10110">
    <property type="entry name" value="DNA polymerase III subunit chi"/>
    <property type="match status" value="1"/>
</dbReference>
<name>A0A1V8RJ64_9HYPH</name>
<dbReference type="PANTHER" id="PTHR38767">
    <property type="entry name" value="DNA POLYMERASE III SUBUNIT CHI"/>
    <property type="match status" value="1"/>
</dbReference>
<dbReference type="RefSeq" id="WP_080921867.1">
    <property type="nucleotide sequence ID" value="NZ_MDET01000060.1"/>
</dbReference>
<keyword evidence="2" id="KW-1185">Reference proteome</keyword>
<organism evidence="1 2">
    <name type="scientific">Manganibacter manganicus</name>
    <dbReference type="NCBI Taxonomy" id="1873176"/>
    <lineage>
        <taxon>Bacteria</taxon>
        <taxon>Pseudomonadati</taxon>
        <taxon>Pseudomonadota</taxon>
        <taxon>Alphaproteobacteria</taxon>
        <taxon>Hyphomicrobiales</taxon>
        <taxon>Phyllobacteriaceae</taxon>
        <taxon>Manganibacter</taxon>
    </lineage>
</organism>
<dbReference type="GO" id="GO:0032298">
    <property type="term" value="P:positive regulation of DNA-templated DNA replication initiation"/>
    <property type="evidence" value="ECO:0007669"/>
    <property type="project" value="TreeGrafter"/>
</dbReference>
<dbReference type="InterPro" id="IPR036768">
    <property type="entry name" value="PolIII_chi_sf"/>
</dbReference>